<feature type="compositionally biased region" description="Low complexity" evidence="1">
    <location>
        <begin position="265"/>
        <end position="302"/>
    </location>
</feature>
<gene>
    <name evidence="3" type="ORF">BGZ65_004780</name>
</gene>
<dbReference type="Proteomes" id="UP000749646">
    <property type="component" value="Unassembled WGS sequence"/>
</dbReference>
<evidence type="ECO:0000259" key="2">
    <source>
        <dbReference type="PROSITE" id="PS50882"/>
    </source>
</evidence>
<dbReference type="OrthoDB" id="306690at2759"/>
<dbReference type="EMBL" id="JAAAHW010006921">
    <property type="protein sequence ID" value="KAF9953277.1"/>
    <property type="molecule type" value="Genomic_DNA"/>
</dbReference>
<dbReference type="PROSITE" id="PS50882">
    <property type="entry name" value="YTH"/>
    <property type="match status" value="1"/>
</dbReference>
<dbReference type="GO" id="GO:0003729">
    <property type="term" value="F:mRNA binding"/>
    <property type="evidence" value="ECO:0007669"/>
    <property type="project" value="TreeGrafter"/>
</dbReference>
<feature type="non-terminal residue" evidence="3">
    <location>
        <position position="363"/>
    </location>
</feature>
<feature type="compositionally biased region" description="Low complexity" evidence="1">
    <location>
        <begin position="247"/>
        <end position="257"/>
    </location>
</feature>
<accession>A0A9P6IY37</accession>
<dbReference type="Pfam" id="PF04146">
    <property type="entry name" value="YTH"/>
    <property type="match status" value="1"/>
</dbReference>
<comment type="caution">
    <text evidence="3">The sequence shown here is derived from an EMBL/GenBank/DDBJ whole genome shotgun (WGS) entry which is preliminary data.</text>
</comment>
<protein>
    <recommendedName>
        <fullName evidence="2">YTH domain-containing protein</fullName>
    </recommendedName>
</protein>
<name>A0A9P6IY37_9FUNG</name>
<dbReference type="GO" id="GO:0000398">
    <property type="term" value="P:mRNA splicing, via spliceosome"/>
    <property type="evidence" value="ECO:0007669"/>
    <property type="project" value="TreeGrafter"/>
</dbReference>
<feature type="compositionally biased region" description="Polar residues" evidence="1">
    <location>
        <begin position="325"/>
        <end position="340"/>
    </location>
</feature>
<dbReference type="AlphaFoldDB" id="A0A9P6IY37"/>
<sequence>MRLEGSPLLDSSSSAGEGSAVGHQTQTQTQQTQGHHQRKEKGSKKPRASPSLGFAEARYFILKSLNDEDLKLSVQYGLWATQEHLVPILNEAYANSKDVYLVFSANKSGEFFGYARMMEQISVENESAMTSGKENDVWEASIDVPISPDMKAAMLDEVEKATKDGRVVTNEEAEVIARNSTTTKSWGIRFPVKWMCVHKVPFSKTSHMLNRLYENREVKVSKDGTEVDPIVGEQLLELFRKSKIQGRGRSASGQGSRSDSDGSRRSSIAGDSSTLTLAPPPSSSHRSPSSRRSSVMSTRSTGSAGGGGGRRASIDPSSSSSSSSRTQGPGYTKTMSSPLNVPNRGQFAGDCNPHSSGGGAGYR</sequence>
<keyword evidence="4" id="KW-1185">Reference proteome</keyword>
<evidence type="ECO:0000313" key="3">
    <source>
        <dbReference type="EMBL" id="KAF9953277.1"/>
    </source>
</evidence>
<reference evidence="3" key="1">
    <citation type="journal article" date="2020" name="Fungal Divers.">
        <title>Resolving the Mortierellaceae phylogeny through synthesis of multi-gene phylogenetics and phylogenomics.</title>
        <authorList>
            <person name="Vandepol N."/>
            <person name="Liber J."/>
            <person name="Desiro A."/>
            <person name="Na H."/>
            <person name="Kennedy M."/>
            <person name="Barry K."/>
            <person name="Grigoriev I.V."/>
            <person name="Miller A.N."/>
            <person name="O'Donnell K."/>
            <person name="Stajich J.E."/>
            <person name="Bonito G."/>
        </authorList>
    </citation>
    <scope>NUCLEOTIDE SEQUENCE</scope>
    <source>
        <strain evidence="3">MES-2147</strain>
    </source>
</reference>
<dbReference type="PANTHER" id="PTHR12357:SF3">
    <property type="entry name" value="YTH DOMAIN-CONTAINING PROTEIN 1"/>
    <property type="match status" value="1"/>
</dbReference>
<proteinExistence type="predicted"/>
<dbReference type="GO" id="GO:0000381">
    <property type="term" value="P:regulation of alternative mRNA splicing, via spliceosome"/>
    <property type="evidence" value="ECO:0007669"/>
    <property type="project" value="TreeGrafter"/>
</dbReference>
<dbReference type="GO" id="GO:1990247">
    <property type="term" value="F:N6-methyladenosine-containing RNA reader activity"/>
    <property type="evidence" value="ECO:0007669"/>
    <property type="project" value="TreeGrafter"/>
</dbReference>
<dbReference type="Gene3D" id="3.10.590.10">
    <property type="entry name" value="ph1033 like domains"/>
    <property type="match status" value="1"/>
</dbReference>
<evidence type="ECO:0000256" key="1">
    <source>
        <dbReference type="SAM" id="MobiDB-lite"/>
    </source>
</evidence>
<dbReference type="InterPro" id="IPR045168">
    <property type="entry name" value="YTH_prot"/>
</dbReference>
<feature type="domain" description="YTH" evidence="2">
    <location>
        <begin position="57"/>
        <end position="239"/>
    </location>
</feature>
<feature type="compositionally biased region" description="Low complexity" evidence="1">
    <location>
        <begin position="11"/>
        <end position="34"/>
    </location>
</feature>
<dbReference type="GO" id="GO:0005654">
    <property type="term" value="C:nucleoplasm"/>
    <property type="evidence" value="ECO:0007669"/>
    <property type="project" value="TreeGrafter"/>
</dbReference>
<evidence type="ECO:0000313" key="4">
    <source>
        <dbReference type="Proteomes" id="UP000749646"/>
    </source>
</evidence>
<dbReference type="InterPro" id="IPR007275">
    <property type="entry name" value="YTH_domain"/>
</dbReference>
<dbReference type="PANTHER" id="PTHR12357">
    <property type="entry name" value="YTH YT521-B HOMOLOGY DOMAIN-CONTAINING"/>
    <property type="match status" value="1"/>
</dbReference>
<feature type="compositionally biased region" description="Basic residues" evidence="1">
    <location>
        <begin position="35"/>
        <end position="47"/>
    </location>
</feature>
<feature type="region of interest" description="Disordered" evidence="1">
    <location>
        <begin position="244"/>
        <end position="363"/>
    </location>
</feature>
<dbReference type="CDD" id="cd21134">
    <property type="entry name" value="YTH"/>
    <property type="match status" value="1"/>
</dbReference>
<feature type="region of interest" description="Disordered" evidence="1">
    <location>
        <begin position="1"/>
        <end position="50"/>
    </location>
</feature>
<organism evidence="3 4">
    <name type="scientific">Modicella reniformis</name>
    <dbReference type="NCBI Taxonomy" id="1440133"/>
    <lineage>
        <taxon>Eukaryota</taxon>
        <taxon>Fungi</taxon>
        <taxon>Fungi incertae sedis</taxon>
        <taxon>Mucoromycota</taxon>
        <taxon>Mortierellomycotina</taxon>
        <taxon>Mortierellomycetes</taxon>
        <taxon>Mortierellales</taxon>
        <taxon>Mortierellaceae</taxon>
        <taxon>Modicella</taxon>
    </lineage>
</organism>